<evidence type="ECO:0000313" key="2">
    <source>
        <dbReference type="Proteomes" id="UP000749646"/>
    </source>
</evidence>
<evidence type="ECO:0000313" key="1">
    <source>
        <dbReference type="EMBL" id="KAF9963930.1"/>
    </source>
</evidence>
<proteinExistence type="predicted"/>
<gene>
    <name evidence="1" type="ORF">BGZ65_005655</name>
</gene>
<keyword evidence="2" id="KW-1185">Reference proteome</keyword>
<protein>
    <submittedName>
        <fullName evidence="1">Uncharacterized protein</fullName>
    </submittedName>
</protein>
<dbReference type="OrthoDB" id="2447515at2759"/>
<comment type="caution">
    <text evidence="1">The sequence shown here is derived from an EMBL/GenBank/DDBJ whole genome shotgun (WGS) entry which is preliminary data.</text>
</comment>
<reference evidence="1" key="1">
    <citation type="journal article" date="2020" name="Fungal Divers.">
        <title>Resolving the Mortierellaceae phylogeny through synthesis of multi-gene phylogenetics and phylogenomics.</title>
        <authorList>
            <person name="Vandepol N."/>
            <person name="Liber J."/>
            <person name="Desiro A."/>
            <person name="Na H."/>
            <person name="Kennedy M."/>
            <person name="Barry K."/>
            <person name="Grigoriev I.V."/>
            <person name="Miller A.N."/>
            <person name="O'Donnell K."/>
            <person name="Stajich J.E."/>
            <person name="Bonito G."/>
        </authorList>
    </citation>
    <scope>NUCLEOTIDE SEQUENCE</scope>
    <source>
        <strain evidence="1">MES-2147</strain>
    </source>
</reference>
<sequence length="64" mass="7469">MPSDISIFDIPHITEGIGSYLNRPDMASCTLVDKCFYESFKRLLWRELVYEVSSESKQIKNRLP</sequence>
<dbReference type="Proteomes" id="UP000749646">
    <property type="component" value="Unassembled WGS sequence"/>
</dbReference>
<organism evidence="1 2">
    <name type="scientific">Modicella reniformis</name>
    <dbReference type="NCBI Taxonomy" id="1440133"/>
    <lineage>
        <taxon>Eukaryota</taxon>
        <taxon>Fungi</taxon>
        <taxon>Fungi incertae sedis</taxon>
        <taxon>Mucoromycota</taxon>
        <taxon>Mortierellomycotina</taxon>
        <taxon>Mortierellomycetes</taxon>
        <taxon>Mortierellales</taxon>
        <taxon>Mortierellaceae</taxon>
        <taxon>Modicella</taxon>
    </lineage>
</organism>
<dbReference type="AlphaFoldDB" id="A0A9P6J6Y0"/>
<name>A0A9P6J6Y0_9FUNG</name>
<accession>A0A9P6J6Y0</accession>
<dbReference type="EMBL" id="JAAAHW010006247">
    <property type="protein sequence ID" value="KAF9963930.1"/>
    <property type="molecule type" value="Genomic_DNA"/>
</dbReference>